<dbReference type="InterPro" id="IPR011335">
    <property type="entry name" value="Restrct_endonuc-II-like"/>
</dbReference>
<keyword evidence="2" id="KW-0255">Endonuclease</keyword>
<dbReference type="GO" id="GO:0004519">
    <property type="term" value="F:endonuclease activity"/>
    <property type="evidence" value="ECO:0007669"/>
    <property type="project" value="UniProtKB-KW"/>
</dbReference>
<accession>A0ABW5LH35</accession>
<evidence type="ECO:0000259" key="1">
    <source>
        <dbReference type="Pfam" id="PF04480"/>
    </source>
</evidence>
<name>A0ABW5LH35_9FLAO</name>
<sequence>MASQIILHQPESEKIIRYSLNNSIPATEELYRKLIDKGFFFKRDHKINNYTFDFYSPLLKIAIEIDGYAHEFTDVYSQDAPKKLHIHSLGITVLRFTDYQILVDIEEIIRALKHQIKLSKHRKYVV</sequence>
<reference evidence="3" key="1">
    <citation type="journal article" date="2019" name="Int. J. Syst. Evol. Microbiol.">
        <title>The Global Catalogue of Microorganisms (GCM) 10K type strain sequencing project: providing services to taxonomists for standard genome sequencing and annotation.</title>
        <authorList>
            <consortium name="The Broad Institute Genomics Platform"/>
            <consortium name="The Broad Institute Genome Sequencing Center for Infectious Disease"/>
            <person name="Wu L."/>
            <person name="Ma J."/>
        </authorList>
    </citation>
    <scope>NUCLEOTIDE SEQUENCE [LARGE SCALE GENOMIC DNA]</scope>
    <source>
        <strain evidence="3">KCTC 52274</strain>
    </source>
</reference>
<keyword evidence="2" id="KW-0378">Hydrolase</keyword>
<dbReference type="PANTHER" id="PTHR38590">
    <property type="entry name" value="BLL0828 PROTEIN"/>
    <property type="match status" value="1"/>
</dbReference>
<dbReference type="Gene3D" id="3.40.960.10">
    <property type="entry name" value="VSR Endonuclease"/>
    <property type="match status" value="1"/>
</dbReference>
<dbReference type="Pfam" id="PF04480">
    <property type="entry name" value="DUF559"/>
    <property type="match status" value="1"/>
</dbReference>
<comment type="caution">
    <text evidence="2">The sequence shown here is derived from an EMBL/GenBank/DDBJ whole genome shotgun (WGS) entry which is preliminary data.</text>
</comment>
<protein>
    <submittedName>
        <fullName evidence="2">Endonuclease domain-containing protein</fullName>
    </submittedName>
</protein>
<dbReference type="PANTHER" id="PTHR38590:SF1">
    <property type="entry name" value="BLL0828 PROTEIN"/>
    <property type="match status" value="1"/>
</dbReference>
<keyword evidence="3" id="KW-1185">Reference proteome</keyword>
<gene>
    <name evidence="2" type="ORF">ACFSR1_15950</name>
</gene>
<dbReference type="Proteomes" id="UP001597319">
    <property type="component" value="Unassembled WGS sequence"/>
</dbReference>
<dbReference type="InterPro" id="IPR007569">
    <property type="entry name" value="DUF559"/>
</dbReference>
<dbReference type="RefSeq" id="WP_378294016.1">
    <property type="nucleotide sequence ID" value="NZ_JBHULE010000019.1"/>
</dbReference>
<evidence type="ECO:0000313" key="3">
    <source>
        <dbReference type="Proteomes" id="UP001597319"/>
    </source>
</evidence>
<dbReference type="InterPro" id="IPR047216">
    <property type="entry name" value="Endonuclease_DUF559_bact"/>
</dbReference>
<organism evidence="2 3">
    <name type="scientific">Aquimarina rubra</name>
    <dbReference type="NCBI Taxonomy" id="1920033"/>
    <lineage>
        <taxon>Bacteria</taxon>
        <taxon>Pseudomonadati</taxon>
        <taxon>Bacteroidota</taxon>
        <taxon>Flavobacteriia</taxon>
        <taxon>Flavobacteriales</taxon>
        <taxon>Flavobacteriaceae</taxon>
        <taxon>Aquimarina</taxon>
    </lineage>
</organism>
<dbReference type="EMBL" id="JBHULE010000019">
    <property type="protein sequence ID" value="MFD2564173.1"/>
    <property type="molecule type" value="Genomic_DNA"/>
</dbReference>
<feature type="domain" description="DUF559" evidence="1">
    <location>
        <begin position="37"/>
        <end position="116"/>
    </location>
</feature>
<keyword evidence="2" id="KW-0540">Nuclease</keyword>
<proteinExistence type="predicted"/>
<dbReference type="SUPFAM" id="SSF52980">
    <property type="entry name" value="Restriction endonuclease-like"/>
    <property type="match status" value="1"/>
</dbReference>
<evidence type="ECO:0000313" key="2">
    <source>
        <dbReference type="EMBL" id="MFD2564173.1"/>
    </source>
</evidence>